<name>A0A645G1C8_9ZZZZ</name>
<protein>
    <submittedName>
        <fullName evidence="5">HTH-type transcriptional repressor PurR</fullName>
    </submittedName>
</protein>
<dbReference type="Pfam" id="PF13377">
    <property type="entry name" value="Peripla_BP_3"/>
    <property type="match status" value="1"/>
</dbReference>
<evidence type="ECO:0000256" key="3">
    <source>
        <dbReference type="ARBA" id="ARBA00023163"/>
    </source>
</evidence>
<organism evidence="5">
    <name type="scientific">bioreactor metagenome</name>
    <dbReference type="NCBI Taxonomy" id="1076179"/>
    <lineage>
        <taxon>unclassified sequences</taxon>
        <taxon>metagenomes</taxon>
        <taxon>ecological metagenomes</taxon>
    </lineage>
</organism>
<sequence length="213" mass="23734">MQPASREESHFLESVDAGIPVVSLEETANERISFVKGNDYRTAYNLTTECIRQGHRNIAFATFQFDSIGLNERVRGFQDAIAEAKIAGGCKVITTKDLSLSAAEASFKDMERKFSLILCSDDRLACRLLQVLAKQQVRIPDEISLVGWNNSRFLGYLTLPLSSVSIPMDRVGRKAAAIILANLNGNQVVRKNYIAEEIVFRESFTAKDISQQL</sequence>
<dbReference type="PANTHER" id="PTHR30146:SF109">
    <property type="entry name" value="HTH-TYPE TRANSCRIPTIONAL REGULATOR GALS"/>
    <property type="match status" value="1"/>
</dbReference>
<dbReference type="AlphaFoldDB" id="A0A645G1C8"/>
<dbReference type="Gene3D" id="3.40.50.2300">
    <property type="match status" value="2"/>
</dbReference>
<dbReference type="GO" id="GO:0000976">
    <property type="term" value="F:transcription cis-regulatory region binding"/>
    <property type="evidence" value="ECO:0007669"/>
    <property type="project" value="TreeGrafter"/>
</dbReference>
<dbReference type="EMBL" id="VSSQ01067293">
    <property type="protein sequence ID" value="MPN19690.1"/>
    <property type="molecule type" value="Genomic_DNA"/>
</dbReference>
<reference evidence="5" key="1">
    <citation type="submission" date="2019-08" db="EMBL/GenBank/DDBJ databases">
        <authorList>
            <person name="Kucharzyk K."/>
            <person name="Murdoch R.W."/>
            <person name="Higgins S."/>
            <person name="Loffler F."/>
        </authorList>
    </citation>
    <scope>NUCLEOTIDE SEQUENCE</scope>
</reference>
<evidence type="ECO:0000256" key="1">
    <source>
        <dbReference type="ARBA" id="ARBA00023015"/>
    </source>
</evidence>
<dbReference type="PANTHER" id="PTHR30146">
    <property type="entry name" value="LACI-RELATED TRANSCRIPTIONAL REPRESSOR"/>
    <property type="match status" value="1"/>
</dbReference>
<dbReference type="GO" id="GO:0003700">
    <property type="term" value="F:DNA-binding transcription factor activity"/>
    <property type="evidence" value="ECO:0007669"/>
    <property type="project" value="TreeGrafter"/>
</dbReference>
<feature type="domain" description="Transcriptional regulator LacI/GalR-like sensor" evidence="4">
    <location>
        <begin position="49"/>
        <end position="204"/>
    </location>
</feature>
<keyword evidence="2" id="KW-0238">DNA-binding</keyword>
<proteinExistence type="predicted"/>
<dbReference type="InterPro" id="IPR046335">
    <property type="entry name" value="LacI/GalR-like_sensor"/>
</dbReference>
<evidence type="ECO:0000256" key="2">
    <source>
        <dbReference type="ARBA" id="ARBA00023125"/>
    </source>
</evidence>
<keyword evidence="3" id="KW-0804">Transcription</keyword>
<evidence type="ECO:0000259" key="4">
    <source>
        <dbReference type="Pfam" id="PF13377"/>
    </source>
</evidence>
<keyword evidence="1" id="KW-0805">Transcription regulation</keyword>
<dbReference type="InterPro" id="IPR028082">
    <property type="entry name" value="Peripla_BP_I"/>
</dbReference>
<gene>
    <name evidence="5" type="primary">purR_70</name>
    <name evidence="5" type="ORF">SDC9_167062</name>
</gene>
<evidence type="ECO:0000313" key="5">
    <source>
        <dbReference type="EMBL" id="MPN19690.1"/>
    </source>
</evidence>
<comment type="caution">
    <text evidence="5">The sequence shown here is derived from an EMBL/GenBank/DDBJ whole genome shotgun (WGS) entry which is preliminary data.</text>
</comment>
<dbReference type="CDD" id="cd06267">
    <property type="entry name" value="PBP1_LacI_sugar_binding-like"/>
    <property type="match status" value="1"/>
</dbReference>
<dbReference type="SUPFAM" id="SSF53822">
    <property type="entry name" value="Periplasmic binding protein-like I"/>
    <property type="match status" value="1"/>
</dbReference>
<accession>A0A645G1C8</accession>